<dbReference type="EMBL" id="AP014924">
    <property type="protein sequence ID" value="BAS26515.1"/>
    <property type="molecule type" value="Genomic_DNA"/>
</dbReference>
<dbReference type="Pfam" id="PF07883">
    <property type="entry name" value="Cupin_2"/>
    <property type="match status" value="1"/>
</dbReference>
<dbReference type="AlphaFoldDB" id="A0A0K2SHE7"/>
<dbReference type="Gene3D" id="2.60.120.10">
    <property type="entry name" value="Jelly Rolls"/>
    <property type="match status" value="1"/>
</dbReference>
<evidence type="ECO:0000313" key="3">
    <source>
        <dbReference type="Proteomes" id="UP000065807"/>
    </source>
</evidence>
<accession>A0A0K2SHE7</accession>
<reference evidence="3" key="2">
    <citation type="journal article" date="2016" name="Int. J. Syst. Evol. Microbiol.">
        <title>Complete genome sequence and cell structure of Limnochorda pilosa, a Gram-negative spore-former within the phylum Firmicutes.</title>
        <authorList>
            <person name="Watanabe M."/>
            <person name="Kojima H."/>
            <person name="Fukui M."/>
        </authorList>
    </citation>
    <scope>NUCLEOTIDE SEQUENCE [LARGE SCALE GENOMIC DNA]</scope>
    <source>
        <strain evidence="3">HC45</strain>
    </source>
</reference>
<keyword evidence="3" id="KW-1185">Reference proteome</keyword>
<dbReference type="InterPro" id="IPR011051">
    <property type="entry name" value="RmlC_Cupin_sf"/>
</dbReference>
<evidence type="ECO:0000313" key="2">
    <source>
        <dbReference type="EMBL" id="BAS26515.1"/>
    </source>
</evidence>
<dbReference type="PANTHER" id="PTHR40112">
    <property type="entry name" value="H2HPP ISOMERASE"/>
    <property type="match status" value="1"/>
</dbReference>
<gene>
    <name evidence="2" type="ORF">LIP_0658</name>
</gene>
<protein>
    <submittedName>
        <fullName evidence="2">Cupin</fullName>
    </submittedName>
</protein>
<dbReference type="KEGG" id="lpil:LIP_0658"/>
<organism evidence="2 3">
    <name type="scientific">Limnochorda pilosa</name>
    <dbReference type="NCBI Taxonomy" id="1555112"/>
    <lineage>
        <taxon>Bacteria</taxon>
        <taxon>Bacillati</taxon>
        <taxon>Bacillota</taxon>
        <taxon>Limnochordia</taxon>
        <taxon>Limnochordales</taxon>
        <taxon>Limnochordaceae</taxon>
        <taxon>Limnochorda</taxon>
    </lineage>
</organism>
<sequence>MPPRRPHPGIETRRVDGQGMTLVEYRFDPAARFPVHHHPEEQVSVVTGGSVVFHVDGREVELQAGQMVRVAPHVPHGATAGPAGATMLNVLAPRRRGDVVYD</sequence>
<feature type="domain" description="Cupin type-2" evidence="1">
    <location>
        <begin position="25"/>
        <end position="79"/>
    </location>
</feature>
<evidence type="ECO:0000259" key="1">
    <source>
        <dbReference type="Pfam" id="PF07883"/>
    </source>
</evidence>
<dbReference type="Proteomes" id="UP000065807">
    <property type="component" value="Chromosome"/>
</dbReference>
<dbReference type="PANTHER" id="PTHR40112:SF1">
    <property type="entry name" value="H2HPP ISOMERASE"/>
    <property type="match status" value="1"/>
</dbReference>
<dbReference type="InterPro" id="IPR014710">
    <property type="entry name" value="RmlC-like_jellyroll"/>
</dbReference>
<dbReference type="InterPro" id="IPR052535">
    <property type="entry name" value="Bacilysin_H2HPP_isomerase"/>
</dbReference>
<name>A0A0K2SHE7_LIMPI</name>
<proteinExistence type="predicted"/>
<dbReference type="STRING" id="1555112.LIP_0658"/>
<reference evidence="3" key="1">
    <citation type="submission" date="2015-07" db="EMBL/GenBank/DDBJ databases">
        <title>Complete genome sequence and phylogenetic analysis of Limnochorda pilosa.</title>
        <authorList>
            <person name="Watanabe M."/>
            <person name="Kojima H."/>
            <person name="Fukui M."/>
        </authorList>
    </citation>
    <scope>NUCLEOTIDE SEQUENCE [LARGE SCALE GENOMIC DNA]</scope>
    <source>
        <strain evidence="3">HC45</strain>
    </source>
</reference>
<dbReference type="InterPro" id="IPR013096">
    <property type="entry name" value="Cupin_2"/>
</dbReference>
<dbReference type="SUPFAM" id="SSF51182">
    <property type="entry name" value="RmlC-like cupins"/>
    <property type="match status" value="1"/>
</dbReference>